<keyword evidence="13" id="KW-1185">Reference proteome</keyword>
<evidence type="ECO:0000256" key="5">
    <source>
        <dbReference type="ARBA" id="ARBA00013406"/>
    </source>
</evidence>
<name>A0AAD5SQV2_9FUNG</name>
<dbReference type="EC" id="3.5.2.7" evidence="4"/>
<evidence type="ECO:0000313" key="13">
    <source>
        <dbReference type="Proteomes" id="UP001211907"/>
    </source>
</evidence>
<dbReference type="Gene3D" id="3.20.20.140">
    <property type="entry name" value="Metal-dependent hydrolases"/>
    <property type="match status" value="1"/>
</dbReference>
<evidence type="ECO:0000256" key="6">
    <source>
        <dbReference type="ARBA" id="ARBA00022723"/>
    </source>
</evidence>
<dbReference type="GO" id="GO:0005737">
    <property type="term" value="C:cytoplasm"/>
    <property type="evidence" value="ECO:0007669"/>
    <property type="project" value="InterPro"/>
</dbReference>
<evidence type="ECO:0000256" key="8">
    <source>
        <dbReference type="ARBA" id="ARBA00022808"/>
    </source>
</evidence>
<organism evidence="12 13">
    <name type="scientific">Physocladia obscura</name>
    <dbReference type="NCBI Taxonomy" id="109957"/>
    <lineage>
        <taxon>Eukaryota</taxon>
        <taxon>Fungi</taxon>
        <taxon>Fungi incertae sedis</taxon>
        <taxon>Chytridiomycota</taxon>
        <taxon>Chytridiomycota incertae sedis</taxon>
        <taxon>Chytridiomycetes</taxon>
        <taxon>Chytridiales</taxon>
        <taxon>Chytriomycetaceae</taxon>
        <taxon>Physocladia</taxon>
    </lineage>
</organism>
<dbReference type="InterPro" id="IPR011059">
    <property type="entry name" value="Metal-dep_hydrolase_composite"/>
</dbReference>
<dbReference type="InterPro" id="IPR005920">
    <property type="entry name" value="HutI"/>
</dbReference>
<comment type="pathway">
    <text evidence="2">Amino-acid degradation; L-histidine degradation into L-glutamate; N-formimidoyl-L-glutamate from L-histidine: step 3/3.</text>
</comment>
<keyword evidence="7" id="KW-0378">Hydrolase</keyword>
<gene>
    <name evidence="12" type="primary">AMDHD1</name>
    <name evidence="12" type="ORF">HK100_007946</name>
</gene>
<evidence type="ECO:0000256" key="9">
    <source>
        <dbReference type="ARBA" id="ARBA00022833"/>
    </source>
</evidence>
<keyword evidence="10" id="KW-0408">Iron</keyword>
<reference evidence="12" key="1">
    <citation type="submission" date="2020-05" db="EMBL/GenBank/DDBJ databases">
        <title>Phylogenomic resolution of chytrid fungi.</title>
        <authorList>
            <person name="Stajich J.E."/>
            <person name="Amses K."/>
            <person name="Simmons R."/>
            <person name="Seto K."/>
            <person name="Myers J."/>
            <person name="Bonds A."/>
            <person name="Quandt C.A."/>
            <person name="Barry K."/>
            <person name="Liu P."/>
            <person name="Grigoriev I."/>
            <person name="Longcore J.E."/>
            <person name="James T.Y."/>
        </authorList>
    </citation>
    <scope>NUCLEOTIDE SEQUENCE</scope>
    <source>
        <strain evidence="12">JEL0513</strain>
    </source>
</reference>
<dbReference type="Pfam" id="PF01979">
    <property type="entry name" value="Amidohydro_1"/>
    <property type="match status" value="1"/>
</dbReference>
<dbReference type="GO" id="GO:0046872">
    <property type="term" value="F:metal ion binding"/>
    <property type="evidence" value="ECO:0007669"/>
    <property type="project" value="UniProtKB-KW"/>
</dbReference>
<dbReference type="InterPro" id="IPR006680">
    <property type="entry name" value="Amidohydro-rel"/>
</dbReference>
<comment type="catalytic activity">
    <reaction evidence="1">
        <text>4-imidazolone-5-propanoate + H2O = N-formimidoyl-L-glutamate</text>
        <dbReference type="Rhea" id="RHEA:23660"/>
        <dbReference type="ChEBI" id="CHEBI:15377"/>
        <dbReference type="ChEBI" id="CHEBI:58928"/>
        <dbReference type="ChEBI" id="CHEBI:77893"/>
        <dbReference type="EC" id="3.5.2.7"/>
    </reaction>
</comment>
<dbReference type="FunFam" id="3.20.20.140:FF:000007">
    <property type="entry name" value="Imidazolonepropionase"/>
    <property type="match status" value="1"/>
</dbReference>
<dbReference type="SUPFAM" id="SSF51556">
    <property type="entry name" value="Metallo-dependent hydrolases"/>
    <property type="match status" value="1"/>
</dbReference>
<protein>
    <recommendedName>
        <fullName evidence="5">Probable imidazolonepropionase</fullName>
        <ecNumber evidence="4">3.5.2.7</ecNumber>
    </recommendedName>
</protein>
<keyword evidence="8" id="KW-0369">Histidine metabolism</keyword>
<dbReference type="PANTHER" id="PTHR42752">
    <property type="entry name" value="IMIDAZOLONEPROPIONASE"/>
    <property type="match status" value="1"/>
</dbReference>
<evidence type="ECO:0000259" key="11">
    <source>
        <dbReference type="Pfam" id="PF01979"/>
    </source>
</evidence>
<sequence length="434" mass="46049">MSTSTETNNRFKLRLRNAAQVVAVSTTRETFKKGAAMNTVAIIEDATVVVGLDGTVVAVARETELATQQWYCDAVFDDDVDARGKAVVPGLVDGHTHPVWAGDRVNEFEQKLAGATYMEIHLRGGGIGYTVAQTRAASEEALLELTMGRLDRMLAQGTTLVEAKSGYGLDADSELKLLRVLKRAKDAHAVAVSPTFLGAHSVPRGMSAADAAADVVHKQLPVVVAARDAGLVDVDNIDVFMEKGVFDYSQTDGILSAGKAAGLCLNFHGDELNHMQAAELGAKLGARAISHLEEISKDGIAAMATNNVFGVLLPTTAYVLRIAPPPAREMIDSGVPIALGSDFNPNAHCLSMPFVMNLAAVTMKMTLNEALVAATLNSAASLNKSDMHGSIEVGKWGNLVLIDSPLWTHLVYEMVDAPIAAVYVKGSLAKKNSK</sequence>
<dbReference type="Gene3D" id="2.30.40.10">
    <property type="entry name" value="Urease, subunit C, domain 1"/>
    <property type="match status" value="1"/>
</dbReference>
<dbReference type="SUPFAM" id="SSF51338">
    <property type="entry name" value="Composite domain of metallo-dependent hydrolases"/>
    <property type="match status" value="1"/>
</dbReference>
<comment type="similarity">
    <text evidence="3">Belongs to the metallo-dependent hydrolases superfamily. HutI family.</text>
</comment>
<feature type="domain" description="Amidohydrolase-related" evidence="11">
    <location>
        <begin position="87"/>
        <end position="427"/>
    </location>
</feature>
<keyword evidence="6" id="KW-0479">Metal-binding</keyword>
<evidence type="ECO:0000256" key="7">
    <source>
        <dbReference type="ARBA" id="ARBA00022801"/>
    </source>
</evidence>
<proteinExistence type="inferred from homology"/>
<accession>A0AAD5SQV2</accession>
<evidence type="ECO:0000313" key="12">
    <source>
        <dbReference type="EMBL" id="KAJ3088758.1"/>
    </source>
</evidence>
<comment type="caution">
    <text evidence="12">The sequence shown here is derived from an EMBL/GenBank/DDBJ whole genome shotgun (WGS) entry which is preliminary data.</text>
</comment>
<dbReference type="PANTHER" id="PTHR42752:SF1">
    <property type="entry name" value="IMIDAZOLONEPROPIONASE-RELATED"/>
    <property type="match status" value="1"/>
</dbReference>
<evidence type="ECO:0000256" key="4">
    <source>
        <dbReference type="ARBA" id="ARBA00012864"/>
    </source>
</evidence>
<dbReference type="AlphaFoldDB" id="A0AAD5SQV2"/>
<evidence type="ECO:0000256" key="2">
    <source>
        <dbReference type="ARBA" id="ARBA00004758"/>
    </source>
</evidence>
<dbReference type="GO" id="GO:0050480">
    <property type="term" value="F:imidazolonepropionase activity"/>
    <property type="evidence" value="ECO:0007669"/>
    <property type="project" value="UniProtKB-EC"/>
</dbReference>
<dbReference type="NCBIfam" id="TIGR01224">
    <property type="entry name" value="hutI"/>
    <property type="match status" value="1"/>
</dbReference>
<keyword evidence="9" id="KW-0862">Zinc</keyword>
<dbReference type="InterPro" id="IPR032466">
    <property type="entry name" value="Metal_Hydrolase"/>
</dbReference>
<evidence type="ECO:0000256" key="1">
    <source>
        <dbReference type="ARBA" id="ARBA00000853"/>
    </source>
</evidence>
<dbReference type="GO" id="GO:0019556">
    <property type="term" value="P:L-histidine catabolic process to glutamate and formamide"/>
    <property type="evidence" value="ECO:0007669"/>
    <property type="project" value="InterPro"/>
</dbReference>
<evidence type="ECO:0000256" key="3">
    <source>
        <dbReference type="ARBA" id="ARBA00008002"/>
    </source>
</evidence>
<dbReference type="EMBL" id="JADGJH010003795">
    <property type="protein sequence ID" value="KAJ3088758.1"/>
    <property type="molecule type" value="Genomic_DNA"/>
</dbReference>
<dbReference type="Proteomes" id="UP001211907">
    <property type="component" value="Unassembled WGS sequence"/>
</dbReference>
<evidence type="ECO:0000256" key="10">
    <source>
        <dbReference type="ARBA" id="ARBA00023004"/>
    </source>
</evidence>